<dbReference type="GO" id="GO:0005576">
    <property type="term" value="C:extracellular region"/>
    <property type="evidence" value="ECO:0007669"/>
    <property type="project" value="TreeGrafter"/>
</dbReference>
<feature type="transmembrane region" description="Helical" evidence="5">
    <location>
        <begin position="228"/>
        <end position="252"/>
    </location>
</feature>
<name>A0A6J6VRB7_9ZZZZ</name>
<accession>A0A6J6VRB7</accession>
<dbReference type="HAMAP" id="MF_01600">
    <property type="entry name" value="UPF0182"/>
    <property type="match status" value="1"/>
</dbReference>
<gene>
    <name evidence="6" type="ORF">UFOPK2938_00361</name>
</gene>
<feature type="transmembrane region" description="Helical" evidence="5">
    <location>
        <begin position="152"/>
        <end position="177"/>
    </location>
</feature>
<evidence type="ECO:0000256" key="4">
    <source>
        <dbReference type="ARBA" id="ARBA00023136"/>
    </source>
</evidence>
<feature type="transmembrane region" description="Helical" evidence="5">
    <location>
        <begin position="12"/>
        <end position="32"/>
    </location>
</feature>
<evidence type="ECO:0000256" key="2">
    <source>
        <dbReference type="ARBA" id="ARBA00022692"/>
    </source>
</evidence>
<dbReference type="PANTHER" id="PTHR39344">
    <property type="entry name" value="UPF0182 PROTEIN SLL1060"/>
    <property type="match status" value="1"/>
</dbReference>
<dbReference type="InterPro" id="IPR005372">
    <property type="entry name" value="UPF0182"/>
</dbReference>
<protein>
    <submittedName>
        <fullName evidence="6">Unannotated protein</fullName>
    </submittedName>
</protein>
<evidence type="ECO:0000313" key="6">
    <source>
        <dbReference type="EMBL" id="CAB4775022.1"/>
    </source>
</evidence>
<keyword evidence="3 5" id="KW-1133">Transmembrane helix</keyword>
<feature type="transmembrane region" description="Helical" evidence="5">
    <location>
        <begin position="197"/>
        <end position="221"/>
    </location>
</feature>
<dbReference type="Pfam" id="PF03699">
    <property type="entry name" value="UPF0182"/>
    <property type="match status" value="1"/>
</dbReference>
<proteinExistence type="inferred from homology"/>
<evidence type="ECO:0000256" key="1">
    <source>
        <dbReference type="ARBA" id="ARBA00022475"/>
    </source>
</evidence>
<evidence type="ECO:0000256" key="5">
    <source>
        <dbReference type="SAM" id="Phobius"/>
    </source>
</evidence>
<keyword evidence="2 5" id="KW-0812">Transmembrane</keyword>
<dbReference type="EMBL" id="CAEZZX010000050">
    <property type="protein sequence ID" value="CAB4775022.1"/>
    <property type="molecule type" value="Genomic_DNA"/>
</dbReference>
<keyword evidence="4 5" id="KW-0472">Membrane</keyword>
<organism evidence="6">
    <name type="scientific">freshwater metagenome</name>
    <dbReference type="NCBI Taxonomy" id="449393"/>
    <lineage>
        <taxon>unclassified sequences</taxon>
        <taxon>metagenomes</taxon>
        <taxon>ecological metagenomes</taxon>
    </lineage>
</organism>
<dbReference type="AlphaFoldDB" id="A0A6J6VRB7"/>
<keyword evidence="1" id="KW-1003">Cell membrane</keyword>
<reference evidence="6" key="1">
    <citation type="submission" date="2020-05" db="EMBL/GenBank/DDBJ databases">
        <authorList>
            <person name="Chiriac C."/>
            <person name="Salcher M."/>
            <person name="Ghai R."/>
            <person name="Kavagutti S V."/>
        </authorList>
    </citation>
    <scope>NUCLEOTIDE SEQUENCE</scope>
</reference>
<evidence type="ECO:0000256" key="3">
    <source>
        <dbReference type="ARBA" id="ARBA00022989"/>
    </source>
</evidence>
<dbReference type="PANTHER" id="PTHR39344:SF1">
    <property type="entry name" value="UPF0182 PROTEIN SLL1060"/>
    <property type="match status" value="1"/>
</dbReference>
<sequence length="911" mass="99736">MFTTQLITRVGLFFVFGLLLAFGVLLNAWIAYRIRPVFRGLSLEQQNLDRYRVALEPFRRAILIAAAAGLLLIGGTSAATQWGTYLLWRNGVDFGTTDPQFGRDISFFTFDLPWYRFLLGFGFAVLILSILLSLVVHYIYGGIRLQTPGERFTPAATAHISVLLGIFMLLKAVAYWFDRFQLAVTPNSLFTGLNYAQVNAVLPAKNILMFIAVITAGLFIFNVFRRTWALPLAAVGLLAFSAIVIGSLYPAFVQRFQVSPSQATKEQPFIQRNIDATLSAYDLTGVEKQEYQAKDKTTAKAIASDRSTINNARLLDPAIVPPTFNQLQQIRGYYSFADTLDVDRYKINGRQRDSLVALREINLAGIPESNWINNTTVFTHGFGFTSAFSNTANADGAPAFFESNIPPKGALDIKQPRVYFGENSPVYSIVGGPAGSVPQELDYPDDASANGQRNNTYGGSGGVPVGSLFNKLVFAVKYQEGNILLSNLVNSESKILYERNPSDRVKKVAPWLTLDSDPYPSVVNGKIVWVVDAYTTTNGYPYSTRTQLGEAIADSITADSQFVQAQAGTDVNYIRNSVKATVDAYDGTVSLYEWDTKDPVLKSWAAAFPGSIKPRSEIEAALLQHVRYPEDLFKVQRELYSRYHVQDALAFYSGQDFWTIPNDPTKISEGQPQPPYYLTLKMPGTTKSAFSLTSTFSPNNRQTLAAFMAVNAEPGPNYGKIRVLELPRNTTIPGPVQVQNNIESDPLISSQLSLLRRGGSDVEIGNLLSLPVGGGLLYVEPIYVRASQTDSFPLLRKVAVSFGSRTAMADTLDQALRSIFLGDTGNSNSNETDSGTVVTPPSTVATLDQALDAATKAYDDAQAALRRGDLTAFAEAQKRLGEALDKVAAARGTTASGSRIPSFARLSTSKK</sequence>
<feature type="transmembrane region" description="Helical" evidence="5">
    <location>
        <begin position="61"/>
        <end position="82"/>
    </location>
</feature>
<dbReference type="GO" id="GO:0016020">
    <property type="term" value="C:membrane"/>
    <property type="evidence" value="ECO:0007669"/>
    <property type="project" value="InterPro"/>
</dbReference>
<feature type="transmembrane region" description="Helical" evidence="5">
    <location>
        <begin position="117"/>
        <end position="140"/>
    </location>
</feature>